<evidence type="ECO:0000313" key="2">
    <source>
        <dbReference type="Proteomes" id="UP000317369"/>
    </source>
</evidence>
<reference evidence="1 2" key="1">
    <citation type="submission" date="2019-02" db="EMBL/GenBank/DDBJ databases">
        <title>Deep-cultivation of Planctomycetes and their phenomic and genomic characterization uncovers novel biology.</title>
        <authorList>
            <person name="Wiegand S."/>
            <person name="Jogler M."/>
            <person name="Boedeker C."/>
            <person name="Pinto D."/>
            <person name="Vollmers J."/>
            <person name="Rivas-Marin E."/>
            <person name="Kohn T."/>
            <person name="Peeters S.H."/>
            <person name="Heuer A."/>
            <person name="Rast P."/>
            <person name="Oberbeckmann S."/>
            <person name="Bunk B."/>
            <person name="Jeske O."/>
            <person name="Meyerdierks A."/>
            <person name="Storesund J.E."/>
            <person name="Kallscheuer N."/>
            <person name="Luecker S."/>
            <person name="Lage O.M."/>
            <person name="Pohl T."/>
            <person name="Merkel B.J."/>
            <person name="Hornburger P."/>
            <person name="Mueller R.-W."/>
            <person name="Bruemmer F."/>
            <person name="Labrenz M."/>
            <person name="Spormann A.M."/>
            <person name="Op den Camp H."/>
            <person name="Overmann J."/>
            <person name="Amann R."/>
            <person name="Jetten M.S.M."/>
            <person name="Mascher T."/>
            <person name="Medema M.H."/>
            <person name="Devos D.P."/>
            <person name="Kaster A.-K."/>
            <person name="Ovreas L."/>
            <person name="Rohde M."/>
            <person name="Galperin M.Y."/>
            <person name="Jogler C."/>
        </authorList>
    </citation>
    <scope>NUCLEOTIDE SEQUENCE [LARGE SCALE GENOMIC DNA]</scope>
    <source>
        <strain evidence="1 2">KS4</strain>
    </source>
</reference>
<gene>
    <name evidence="1" type="ORF">KS4_23300</name>
</gene>
<name>A0A517YVK8_9BACT</name>
<dbReference type="OrthoDB" id="2293078at2"/>
<evidence type="ECO:0008006" key="3">
    <source>
        <dbReference type="Google" id="ProtNLM"/>
    </source>
</evidence>
<dbReference type="EMBL" id="CP036425">
    <property type="protein sequence ID" value="QDU34263.1"/>
    <property type="molecule type" value="Genomic_DNA"/>
</dbReference>
<dbReference type="RefSeq" id="WP_145077954.1">
    <property type="nucleotide sequence ID" value="NZ_CP036425.1"/>
</dbReference>
<keyword evidence="2" id="KW-1185">Reference proteome</keyword>
<organism evidence="1 2">
    <name type="scientific">Poriferisphaera corsica</name>
    <dbReference type="NCBI Taxonomy" id="2528020"/>
    <lineage>
        <taxon>Bacteria</taxon>
        <taxon>Pseudomonadati</taxon>
        <taxon>Planctomycetota</taxon>
        <taxon>Phycisphaerae</taxon>
        <taxon>Phycisphaerales</taxon>
        <taxon>Phycisphaeraceae</taxon>
        <taxon>Poriferisphaera</taxon>
    </lineage>
</organism>
<dbReference type="SUPFAM" id="SSF56300">
    <property type="entry name" value="Metallo-dependent phosphatases"/>
    <property type="match status" value="1"/>
</dbReference>
<dbReference type="Proteomes" id="UP000317369">
    <property type="component" value="Chromosome"/>
</dbReference>
<dbReference type="InterPro" id="IPR029052">
    <property type="entry name" value="Metallo-depent_PP-like"/>
</dbReference>
<protein>
    <recommendedName>
        <fullName evidence="3">Calcineurin-like phosphoesterase domain-containing protein</fullName>
    </recommendedName>
</protein>
<proteinExistence type="predicted"/>
<sequence>MGSFKHKWTHDMDAVLLRMKSQKKNFGEISRELSNKLGVDLNRKHTLARFEYLKRQSNKEAATASDAEYATLPETTEFSRFVYIDSPEAIKNPNELLSRADIDLDPNEYEITKVNPKAWTTTMKSEDGGPPLQVQNYGVQIDIRRIPPTDPRAMKQAIIDEIKANTSKPQKIKRKPIPNHATGHMLEICVFDLHLGKYAWKPETGQNYDITIAKQLFEHTLNQIIERSKVHPVSRILFPVGNDLIHIDNPDNTTTRGTRQDVDTRYMHIIKETRQLIVKAINTLREIAPVYVPIIPGNHDKITVMNLGDTLEALFEHHEDVYIDNTPSPRKYHTWEDVLIGFVHGDRRTEINKLPLLMANEAREQWSTARFTEWHCGHLHTRKAVEHVTCDSHNGVVVRTMDSLSGTDNWHAEEGYIGGARAANALVWHPKHGCVAEYIAHAPEEAYA</sequence>
<evidence type="ECO:0000313" key="1">
    <source>
        <dbReference type="EMBL" id="QDU34263.1"/>
    </source>
</evidence>
<dbReference type="AlphaFoldDB" id="A0A517YVK8"/>
<accession>A0A517YVK8</accession>
<dbReference type="KEGG" id="pcor:KS4_23300"/>